<evidence type="ECO:0000256" key="1">
    <source>
        <dbReference type="SAM" id="MobiDB-lite"/>
    </source>
</evidence>
<gene>
    <name evidence="2" type="ORF">TCIL3000_7_5670</name>
</gene>
<feature type="region of interest" description="Disordered" evidence="1">
    <location>
        <begin position="1038"/>
        <end position="1058"/>
    </location>
</feature>
<feature type="compositionally biased region" description="Basic and acidic residues" evidence="1">
    <location>
        <begin position="833"/>
        <end position="849"/>
    </location>
</feature>
<feature type="compositionally biased region" description="Polar residues" evidence="1">
    <location>
        <begin position="1323"/>
        <end position="1344"/>
    </location>
</feature>
<feature type="region of interest" description="Disordered" evidence="1">
    <location>
        <begin position="505"/>
        <end position="555"/>
    </location>
</feature>
<accession>G0UQU2</accession>
<feature type="region of interest" description="Disordered" evidence="1">
    <location>
        <begin position="1081"/>
        <end position="1223"/>
    </location>
</feature>
<feature type="compositionally biased region" description="Basic and acidic residues" evidence="1">
    <location>
        <begin position="177"/>
        <end position="197"/>
    </location>
</feature>
<feature type="compositionally biased region" description="Polar residues" evidence="1">
    <location>
        <begin position="1169"/>
        <end position="1178"/>
    </location>
</feature>
<feature type="compositionally biased region" description="Polar residues" evidence="1">
    <location>
        <begin position="968"/>
        <end position="993"/>
    </location>
</feature>
<feature type="region of interest" description="Disordered" evidence="1">
    <location>
        <begin position="740"/>
        <end position="787"/>
    </location>
</feature>
<feature type="compositionally biased region" description="Polar residues" evidence="1">
    <location>
        <begin position="652"/>
        <end position="671"/>
    </location>
</feature>
<organism evidence="2">
    <name type="scientific">Trypanosoma congolense (strain IL3000)</name>
    <dbReference type="NCBI Taxonomy" id="1068625"/>
    <lineage>
        <taxon>Eukaryota</taxon>
        <taxon>Discoba</taxon>
        <taxon>Euglenozoa</taxon>
        <taxon>Kinetoplastea</taxon>
        <taxon>Metakinetoplastina</taxon>
        <taxon>Trypanosomatida</taxon>
        <taxon>Trypanosomatidae</taxon>
        <taxon>Trypanosoma</taxon>
        <taxon>Nannomonas</taxon>
    </lineage>
</organism>
<sequence>MAQTKAPGGVLSLRDVMGLPSDAEALQQLLQEHHKYCVGALDDDDYMSSEDSDNAFPITLGTAGRINNSGCGRPWDAAIVNNALYYGMPNLEQVFNIRALSRVNCPRTWVVPRGTIPDHSNMHTMGEKLVTNGSAATDYSQRRCIVCARCELLKSPGSNGSLLQKVLAVWPEATARDPYNRPRSSSKDGHSGARLPEKSCTQKGAQGQLYWPAYVTQVVGVFEDPLLECASDPVAVNAIVGETCANGNSVAAGEAPLWQKCRAWLESHDDLNNVISYALQAPMKVCVDVTYCIDEISEGRRLTIAPAIRYPHRSESVENEENDLEILNNAKHICSMLKKGHHCTCMVTCEAQCPILTPEEMPEVVSIRNYSHTGTIGRRRGNATATAAGVTWKPNVDGYNEANSSEGVNNSASISMHSSLTTAKESLPRSRLNNETLSQSPITALEMLAGPICHARQFVYLRPDPLTVAEAQRAAIERLRMCWVRLRRPSPALSKAEAAIQRKIASSTAHPTNEKVKRTMSLHESPYVQSPCRKINNNNPSDTSAPRGPSAPQNVTDDHVQRELKFLQGHTPCAARRGKVGNKAECTQVGCGAPATPDFERTKIRCSSRSASSLRGMRDSSPSRYCRHDSDVDLTAVTEQGTVAGPVGGPSKSCNQSHVFGSHNNSFSTQRSRYDQSPPGAASIESMESSVEALRKYRNACGVRKPPALLAGLTVTALGSPEHQKGAQLHGPEELHDPRQQLHKEHQKQQHQPNEQERVEQTQEQVTEGQSPNWQPTAHRSANSTGSREDFWAKSLYTCHSVPSECASSRETNHNSYQRRGKVPDESSTGPTEGERGEAFTEPTTTDREEVHIRIGPANQGSGAASLPKVCSLRDVVEAQSVETGAARPMNGPAGTSVSKKSEEAEEGQSDGAKNQVVVVSSLALMMHHDEVASEAYEEGGNLMPCVIPTGRSRSTTQDSARGKPVSKKQSPNRWNSDQWLPQQGNVPSTMSGSARALCQDQMSEALSPSSISSDGNTADNGLLEVIRPYIQSRLQEQQLAPEPHQHPYAAHTNGPGTSITLRDVARISLSENISTSWVADQQRSLQQNQRRSSHNSVLSQGPNKGNSNLEFPHNAPVPSARRPTSSPASKGSASDRLTSRMHDPDNKPPRGTASSASFRQPSHHQYERSISQVSKSRTGGDVSPPPFDSSLTTTHRSDARAARLPEQCPASRQSQTQSSCAPHSGVEVLVHVSPGYQVQLTDHQRQQHDQSQLHHSITSLDSTRRNFNIGLARQESQLPIHRPASAQSALRGGTTDIMESCLPLSDARPPRNVSSPAGLHQPGSQSSHHPYERSASQISNGRNSDVEVRVIASPSVADRVSAQQTLKDTCGLESSPTDSNVKVVVRVPTAGLGSQIQVRQSEPRSLNVSQMPPAGTSLILTPRSNLTSGVSMSLGHSYMNDYIPLDTLNDQTKHVLDIFRWSADVNQPSTHAVAPSESYAKVRQHEDYTSLSNTSGTRCLVQVITDDPRLLTEAVTEESVVLSRSTPRRVFDNPKKG</sequence>
<feature type="region of interest" description="Disordered" evidence="1">
    <location>
        <begin position="804"/>
        <end position="849"/>
    </location>
</feature>
<feature type="region of interest" description="Disordered" evidence="1">
    <location>
        <begin position="641"/>
        <end position="687"/>
    </location>
</feature>
<dbReference type="VEuPathDB" id="TriTrypDB:TcIL3000_7_5670"/>
<feature type="compositionally biased region" description="Basic and acidic residues" evidence="1">
    <location>
        <begin position="740"/>
        <end position="761"/>
    </location>
</feature>
<feature type="region of interest" description="Disordered" evidence="1">
    <location>
        <begin position="882"/>
        <end position="914"/>
    </location>
</feature>
<protein>
    <submittedName>
        <fullName evidence="2">Uncharacterized protein</fullName>
    </submittedName>
</protein>
<reference evidence="2" key="1">
    <citation type="journal article" date="2012" name="Proc. Natl. Acad. Sci. U.S.A.">
        <title>Antigenic diversity is generated by distinct evolutionary mechanisms in African trypanosome species.</title>
        <authorList>
            <person name="Jackson A.P."/>
            <person name="Berry A."/>
            <person name="Aslett M."/>
            <person name="Allison H.C."/>
            <person name="Burton P."/>
            <person name="Vavrova-Anderson J."/>
            <person name="Brown R."/>
            <person name="Browne H."/>
            <person name="Corton N."/>
            <person name="Hauser H."/>
            <person name="Gamble J."/>
            <person name="Gilderthorp R."/>
            <person name="Marcello L."/>
            <person name="McQuillan J."/>
            <person name="Otto T.D."/>
            <person name="Quail M.A."/>
            <person name="Sanders M.J."/>
            <person name="van Tonder A."/>
            <person name="Ginger M.L."/>
            <person name="Field M.C."/>
            <person name="Barry J.D."/>
            <person name="Hertz-Fowler C."/>
            <person name="Berriman M."/>
        </authorList>
    </citation>
    <scope>NUCLEOTIDE SEQUENCE</scope>
    <source>
        <strain evidence="2">IL3000</strain>
    </source>
</reference>
<feature type="compositionally biased region" description="Basic and acidic residues" evidence="1">
    <location>
        <begin position="1138"/>
        <end position="1149"/>
    </location>
</feature>
<feature type="compositionally biased region" description="Polar residues" evidence="1">
    <location>
        <begin position="806"/>
        <end position="818"/>
    </location>
</feature>
<name>G0UQU2_TRYCI</name>
<proteinExistence type="predicted"/>
<feature type="region of interest" description="Disordered" evidence="1">
    <location>
        <begin position="947"/>
        <end position="995"/>
    </location>
</feature>
<feature type="compositionally biased region" description="Low complexity" evidence="1">
    <location>
        <begin position="1082"/>
        <end position="1091"/>
    </location>
</feature>
<feature type="compositionally biased region" description="Polar residues" evidence="1">
    <location>
        <begin position="535"/>
        <end position="544"/>
    </location>
</feature>
<dbReference type="EMBL" id="HE575320">
    <property type="protein sequence ID" value="CCC91753.1"/>
    <property type="molecule type" value="Genomic_DNA"/>
</dbReference>
<evidence type="ECO:0000313" key="2">
    <source>
        <dbReference type="EMBL" id="CCC91753.1"/>
    </source>
</evidence>
<feature type="compositionally biased region" description="Low complexity" evidence="1">
    <location>
        <begin position="1117"/>
        <end position="1130"/>
    </location>
</feature>
<feature type="region of interest" description="Disordered" evidence="1">
    <location>
        <begin position="1301"/>
        <end position="1346"/>
    </location>
</feature>
<feature type="region of interest" description="Disordered" evidence="1">
    <location>
        <begin position="177"/>
        <end position="198"/>
    </location>
</feature>
<feature type="compositionally biased region" description="Polar residues" evidence="1">
    <location>
        <begin position="771"/>
        <end position="786"/>
    </location>
</feature>
<feature type="compositionally biased region" description="Polar residues" evidence="1">
    <location>
        <begin position="1211"/>
        <end position="1222"/>
    </location>
</feature>
<feature type="compositionally biased region" description="Polar residues" evidence="1">
    <location>
        <begin position="1095"/>
        <end position="1110"/>
    </location>
</feature>